<dbReference type="Proteomes" id="UP000193944">
    <property type="component" value="Unassembled WGS sequence"/>
</dbReference>
<name>A0A1Y1W7F6_9FUNG</name>
<reference evidence="2 3" key="2">
    <citation type="submission" date="2016-08" db="EMBL/GenBank/DDBJ databases">
        <title>Pervasive Adenine N6-methylation of Active Genes in Fungi.</title>
        <authorList>
            <consortium name="DOE Joint Genome Institute"/>
            <person name="Mondo S.J."/>
            <person name="Dannebaum R.O."/>
            <person name="Kuo R.C."/>
            <person name="Labutti K."/>
            <person name="Haridas S."/>
            <person name="Kuo A."/>
            <person name="Salamov A."/>
            <person name="Ahrendt S.R."/>
            <person name="Lipzen A."/>
            <person name="Sullivan W."/>
            <person name="Andreopoulos W.B."/>
            <person name="Clum A."/>
            <person name="Lindquist E."/>
            <person name="Daum C."/>
            <person name="Ramamoorthy G.K."/>
            <person name="Gryganskyi A."/>
            <person name="Culley D."/>
            <person name="Magnuson J.K."/>
            <person name="James T.Y."/>
            <person name="O'Malley M.A."/>
            <person name="Stajich J.E."/>
            <person name="Spatafora J.W."/>
            <person name="Visel A."/>
            <person name="Grigoriev I.V."/>
        </authorList>
    </citation>
    <scope>NUCLEOTIDE SEQUENCE [LARGE SCALE GENOMIC DNA]</scope>
    <source>
        <strain evidence="2 3">S4</strain>
    </source>
</reference>
<keyword evidence="1" id="KW-0472">Membrane</keyword>
<keyword evidence="3" id="KW-1185">Reference proteome</keyword>
<dbReference type="EMBL" id="MCFG01000419">
    <property type="protein sequence ID" value="ORX69315.1"/>
    <property type="molecule type" value="Genomic_DNA"/>
</dbReference>
<organism evidence="2 3">
    <name type="scientific">Anaeromyces robustus</name>
    <dbReference type="NCBI Taxonomy" id="1754192"/>
    <lineage>
        <taxon>Eukaryota</taxon>
        <taxon>Fungi</taxon>
        <taxon>Fungi incertae sedis</taxon>
        <taxon>Chytridiomycota</taxon>
        <taxon>Chytridiomycota incertae sedis</taxon>
        <taxon>Neocallimastigomycetes</taxon>
        <taxon>Neocallimastigales</taxon>
        <taxon>Neocallimastigaceae</taxon>
        <taxon>Anaeromyces</taxon>
    </lineage>
</organism>
<evidence type="ECO:0000256" key="1">
    <source>
        <dbReference type="SAM" id="Phobius"/>
    </source>
</evidence>
<gene>
    <name evidence="2" type="ORF">BCR32DRAFT_272453</name>
</gene>
<keyword evidence="1" id="KW-1133">Transmembrane helix</keyword>
<comment type="caution">
    <text evidence="2">The sequence shown here is derived from an EMBL/GenBank/DDBJ whole genome shotgun (WGS) entry which is preliminary data.</text>
</comment>
<accession>A0A1Y1W7F6</accession>
<protein>
    <submittedName>
        <fullName evidence="2">Uncharacterized protein</fullName>
    </submittedName>
</protein>
<sequence length="319" mass="37414">MLKKKDLLIKISIFATLFFLILFKINHSNNSEINKDKFLNKININKNINKNKSFNKSIFYISRHDGTIANFKTIGELLNFNVTSITPSYKFEERPKCFMEDKCKKFVKNICSQSDYVIISDIIPDSYIFLTNECHSKIVLEITNRFDLMVAKNNLIDYYEKFGRAIIENKNITIVENNPYEVFYACQKGIFIPNYYLIRPVGFAPDEVLLKDYKVIHEEIAIIDRTDQDSNVSARQLKKLKIKHRVLNKDYGGPLVLSNYKALLILPYQVSIMKMMENFRYGVVMLIPTEKLFRELSDDMYYEFPESDLKDVPDGLINY</sequence>
<keyword evidence="1" id="KW-0812">Transmembrane</keyword>
<evidence type="ECO:0000313" key="3">
    <source>
        <dbReference type="Proteomes" id="UP000193944"/>
    </source>
</evidence>
<dbReference type="AlphaFoldDB" id="A0A1Y1W7F6"/>
<proteinExistence type="predicted"/>
<feature type="transmembrane region" description="Helical" evidence="1">
    <location>
        <begin position="7"/>
        <end position="25"/>
    </location>
</feature>
<reference evidence="2 3" key="1">
    <citation type="submission" date="2016-08" db="EMBL/GenBank/DDBJ databases">
        <title>A Parts List for Fungal Cellulosomes Revealed by Comparative Genomics.</title>
        <authorList>
            <consortium name="DOE Joint Genome Institute"/>
            <person name="Haitjema C.H."/>
            <person name="Gilmore S.P."/>
            <person name="Henske J.K."/>
            <person name="Solomon K.V."/>
            <person name="De Groot R."/>
            <person name="Kuo A."/>
            <person name="Mondo S.J."/>
            <person name="Salamov A.A."/>
            <person name="Labutti K."/>
            <person name="Zhao Z."/>
            <person name="Chiniquy J."/>
            <person name="Barry K."/>
            <person name="Brewer H.M."/>
            <person name="Purvine S.O."/>
            <person name="Wright A.T."/>
            <person name="Boxma B."/>
            <person name="Van Alen T."/>
            <person name="Hackstein J.H."/>
            <person name="Baker S.E."/>
            <person name="Grigoriev I.V."/>
            <person name="O'Malley M.A."/>
        </authorList>
    </citation>
    <scope>NUCLEOTIDE SEQUENCE [LARGE SCALE GENOMIC DNA]</scope>
    <source>
        <strain evidence="2 3">S4</strain>
    </source>
</reference>
<dbReference type="STRING" id="1754192.A0A1Y1W7F6"/>
<dbReference type="OrthoDB" id="543916at2759"/>
<feature type="non-terminal residue" evidence="2">
    <location>
        <position position="319"/>
    </location>
</feature>
<evidence type="ECO:0000313" key="2">
    <source>
        <dbReference type="EMBL" id="ORX69315.1"/>
    </source>
</evidence>